<dbReference type="EMBL" id="CACRUE010000022">
    <property type="protein sequence ID" value="VYT93188.1"/>
    <property type="molecule type" value="Genomic_DNA"/>
</dbReference>
<gene>
    <name evidence="8" type="primary">mepH_2</name>
    <name evidence="8" type="ORF">IBLFYP30_01351</name>
</gene>
<keyword evidence="5" id="KW-0732">Signal</keyword>
<dbReference type="SMART" id="SM00287">
    <property type="entry name" value="SH3b"/>
    <property type="match status" value="3"/>
</dbReference>
<evidence type="ECO:0000256" key="1">
    <source>
        <dbReference type="ARBA" id="ARBA00007074"/>
    </source>
</evidence>
<protein>
    <submittedName>
        <fullName evidence="8">Murein DD-endopeptidase MepH</fullName>
        <ecNumber evidence="8">3.4.-.-</ecNumber>
    </submittedName>
</protein>
<evidence type="ECO:0000256" key="3">
    <source>
        <dbReference type="ARBA" id="ARBA00022801"/>
    </source>
</evidence>
<evidence type="ECO:0000259" key="7">
    <source>
        <dbReference type="PROSITE" id="PS51935"/>
    </source>
</evidence>
<dbReference type="RefSeq" id="WP_156530728.1">
    <property type="nucleotide sequence ID" value="NZ_CACRUE010000022.1"/>
</dbReference>
<dbReference type="Pfam" id="PF00877">
    <property type="entry name" value="NLPC_P60"/>
    <property type="match status" value="1"/>
</dbReference>
<reference evidence="8" key="1">
    <citation type="submission" date="2019-11" db="EMBL/GenBank/DDBJ databases">
        <authorList>
            <person name="Feng L."/>
        </authorList>
    </citation>
    <scope>NUCLEOTIDE SEQUENCE</scope>
    <source>
        <strain evidence="8">IbartlettiiLFYP30</strain>
    </source>
</reference>
<dbReference type="SUPFAM" id="SSF54001">
    <property type="entry name" value="Cysteine proteinases"/>
    <property type="match status" value="1"/>
</dbReference>
<keyword evidence="2" id="KW-0645">Protease</keyword>
<dbReference type="InterPro" id="IPR052354">
    <property type="entry name" value="Cell_Wall_Dynamics_Protein"/>
</dbReference>
<evidence type="ECO:0000256" key="2">
    <source>
        <dbReference type="ARBA" id="ARBA00022670"/>
    </source>
</evidence>
<proteinExistence type="inferred from homology"/>
<dbReference type="Gene3D" id="2.30.30.40">
    <property type="entry name" value="SH3 Domains"/>
    <property type="match status" value="3"/>
</dbReference>
<name>A0A6N3ASN6_9FIRM</name>
<evidence type="ECO:0000259" key="6">
    <source>
        <dbReference type="PROSITE" id="PS51781"/>
    </source>
</evidence>
<feature type="domain" description="NlpC/P60" evidence="7">
    <location>
        <begin position="256"/>
        <end position="382"/>
    </location>
</feature>
<dbReference type="GO" id="GO:0006508">
    <property type="term" value="P:proteolysis"/>
    <property type="evidence" value="ECO:0007669"/>
    <property type="project" value="UniProtKB-KW"/>
</dbReference>
<keyword evidence="4" id="KW-0788">Thiol protease</keyword>
<keyword evidence="3 8" id="KW-0378">Hydrolase</keyword>
<feature type="domain" description="SH3b" evidence="6">
    <location>
        <begin position="31"/>
        <end position="93"/>
    </location>
</feature>
<dbReference type="Gene3D" id="3.90.1720.10">
    <property type="entry name" value="endopeptidase domain like (from Nostoc punctiforme)"/>
    <property type="match status" value="1"/>
</dbReference>
<dbReference type="GO" id="GO:0008234">
    <property type="term" value="F:cysteine-type peptidase activity"/>
    <property type="evidence" value="ECO:0007669"/>
    <property type="project" value="UniProtKB-KW"/>
</dbReference>
<organism evidence="8">
    <name type="scientific">Intestinibacter bartlettii</name>
    <dbReference type="NCBI Taxonomy" id="261299"/>
    <lineage>
        <taxon>Bacteria</taxon>
        <taxon>Bacillati</taxon>
        <taxon>Bacillota</taxon>
        <taxon>Clostridia</taxon>
        <taxon>Peptostreptococcales</taxon>
        <taxon>Peptostreptococcaceae</taxon>
        <taxon>Intestinibacter</taxon>
    </lineage>
</organism>
<evidence type="ECO:0000313" key="8">
    <source>
        <dbReference type="EMBL" id="VYT93188.1"/>
    </source>
</evidence>
<dbReference type="Pfam" id="PF08239">
    <property type="entry name" value="SH3_3"/>
    <property type="match status" value="3"/>
</dbReference>
<dbReference type="PROSITE" id="PS51935">
    <property type="entry name" value="NLPC_P60"/>
    <property type="match status" value="1"/>
</dbReference>
<dbReference type="PANTHER" id="PTHR34408">
    <property type="entry name" value="FAMILY PROTEIN, PUTATIVE-RELATED"/>
    <property type="match status" value="1"/>
</dbReference>
<feature type="chain" id="PRO_5026940331" evidence="5">
    <location>
        <begin position="30"/>
        <end position="382"/>
    </location>
</feature>
<sequence length="382" mass="41083">MSINKKYIIASAMMASVALPLMNVSHVDAATDMRTVTASSLNFRTGPSTSYSIINVLMNGQKVEYISTSGSWLKVKYNGVTGYVHGDYVTKGTTDNSTTGITKYVSASVGLNVRSGAGTSYSKLGKLEYKEKVTVLSTSNGWSKINYNGKTGYVDSSYLKSTVPGSTNDNTNNETTGTTKYVNTTSGLNVRSGAGTSYSKLGKLEYKEKVTVLSTSNGWSKINYNGKIGYVDSSYLQSTVPGSNGNNANNNNNTVSTKANEVIAYAKTLLGKPYVWGAQGPNSFDCSGFTYYVFKNKAGIVLPRTSSAQSKYGTYVSKSNLKAGDLVFFDTNGANDGNVSHVGMYIGNGQMIHASYGQKKIVIANFNDSYYQKAYVNARRVL</sequence>
<dbReference type="InterPro" id="IPR000064">
    <property type="entry name" value="NLP_P60_dom"/>
</dbReference>
<feature type="signal peptide" evidence="5">
    <location>
        <begin position="1"/>
        <end position="29"/>
    </location>
</feature>
<dbReference type="EC" id="3.4.-.-" evidence="8"/>
<dbReference type="PANTHER" id="PTHR34408:SF1">
    <property type="entry name" value="GLYCOSYL HYDROLASE FAMILY 19 DOMAIN-CONTAINING PROTEIN HI_1415"/>
    <property type="match status" value="1"/>
</dbReference>
<dbReference type="InterPro" id="IPR038765">
    <property type="entry name" value="Papain-like_cys_pep_sf"/>
</dbReference>
<comment type="similarity">
    <text evidence="1">Belongs to the peptidase C40 family.</text>
</comment>
<feature type="domain" description="SH3b" evidence="6">
    <location>
        <begin position="100"/>
        <end position="163"/>
    </location>
</feature>
<evidence type="ECO:0000256" key="4">
    <source>
        <dbReference type="ARBA" id="ARBA00022807"/>
    </source>
</evidence>
<feature type="domain" description="SH3b" evidence="6">
    <location>
        <begin position="177"/>
        <end position="240"/>
    </location>
</feature>
<accession>A0A6N3ASN6</accession>
<dbReference type="PROSITE" id="PS51781">
    <property type="entry name" value="SH3B"/>
    <property type="match status" value="3"/>
</dbReference>
<evidence type="ECO:0000256" key="5">
    <source>
        <dbReference type="SAM" id="SignalP"/>
    </source>
</evidence>
<dbReference type="InterPro" id="IPR003646">
    <property type="entry name" value="SH3-like_bac-type"/>
</dbReference>
<dbReference type="AlphaFoldDB" id="A0A6N3ASN6"/>